<organism evidence="3 4">
    <name type="scientific">Flaviaesturariibacter amylovorans</name>
    <dbReference type="NCBI Taxonomy" id="1084520"/>
    <lineage>
        <taxon>Bacteria</taxon>
        <taxon>Pseudomonadati</taxon>
        <taxon>Bacteroidota</taxon>
        <taxon>Chitinophagia</taxon>
        <taxon>Chitinophagales</taxon>
        <taxon>Chitinophagaceae</taxon>
        <taxon>Flaviaestuariibacter</taxon>
    </lineage>
</organism>
<evidence type="ECO:0000256" key="1">
    <source>
        <dbReference type="SAM" id="SignalP"/>
    </source>
</evidence>
<dbReference type="EMBL" id="BAABGY010000006">
    <property type="protein sequence ID" value="GAA4326786.1"/>
    <property type="molecule type" value="Genomic_DNA"/>
</dbReference>
<dbReference type="InterPro" id="IPR013766">
    <property type="entry name" value="Thioredoxin_domain"/>
</dbReference>
<feature type="domain" description="Thioredoxin" evidence="2">
    <location>
        <begin position="12"/>
        <end position="151"/>
    </location>
</feature>
<dbReference type="Gene3D" id="3.40.30.10">
    <property type="entry name" value="Glutaredoxin"/>
    <property type="match status" value="1"/>
</dbReference>
<feature type="chain" id="PRO_5047477567" description="Thioredoxin domain-containing protein" evidence="1">
    <location>
        <begin position="24"/>
        <end position="412"/>
    </location>
</feature>
<dbReference type="Proteomes" id="UP001501725">
    <property type="component" value="Unassembled WGS sequence"/>
</dbReference>
<dbReference type="Pfam" id="PF13098">
    <property type="entry name" value="Thioredoxin_2"/>
    <property type="match status" value="1"/>
</dbReference>
<proteinExistence type="predicted"/>
<keyword evidence="4" id="KW-1185">Reference proteome</keyword>
<evidence type="ECO:0000259" key="2">
    <source>
        <dbReference type="PROSITE" id="PS51352"/>
    </source>
</evidence>
<evidence type="ECO:0000313" key="4">
    <source>
        <dbReference type="Proteomes" id="UP001501725"/>
    </source>
</evidence>
<gene>
    <name evidence="3" type="ORF">GCM10023184_15630</name>
</gene>
<dbReference type="InterPro" id="IPR012336">
    <property type="entry name" value="Thioredoxin-like_fold"/>
</dbReference>
<sequence length="412" mass="46664">MHLRFLKAVAFSVCMLSVASLSAQGIRFGKGADWQAIRDEARREGKYIFVDAYTSNCAPCRLMDRTVFPRKDVGDYFNKHFINIKLQLNTTATDAPHVRARYPLAAAFLREYAIGVFPTYLFFNADGELVHRETGSAKPEEFLERGRAALDTGRQYLLQVRRFNAGRRDAPFLHRLALLARRAHDDSALRVYSTAYLATQPDLLTAENAEFLYTVTRTPHDTGFVLMRTRPEAFGMVAPAAHLHELLLGMVVRDAFSENGIRPEMSEADWERWTAQTRAAYPEFAGRAVFRVKQLFYAYHSNDKAAYDAALAYGASADADPRELNALAWGILREGDSVRLRDALRWSARTLEGEGAMRPEYLDTYAHLLYRLGRRKEALEWELKARARALATGGSKDWGLEVIRKMQKGAPL</sequence>
<comment type="caution">
    <text evidence="3">The sequence shown here is derived from an EMBL/GenBank/DDBJ whole genome shotgun (WGS) entry which is preliminary data.</text>
</comment>
<reference evidence="4" key="1">
    <citation type="journal article" date="2019" name="Int. J. Syst. Evol. Microbiol.">
        <title>The Global Catalogue of Microorganisms (GCM) 10K type strain sequencing project: providing services to taxonomists for standard genome sequencing and annotation.</title>
        <authorList>
            <consortium name="The Broad Institute Genomics Platform"/>
            <consortium name="The Broad Institute Genome Sequencing Center for Infectious Disease"/>
            <person name="Wu L."/>
            <person name="Ma J."/>
        </authorList>
    </citation>
    <scope>NUCLEOTIDE SEQUENCE [LARGE SCALE GENOMIC DNA]</scope>
    <source>
        <strain evidence="4">JCM 17919</strain>
    </source>
</reference>
<evidence type="ECO:0000313" key="3">
    <source>
        <dbReference type="EMBL" id="GAA4326786.1"/>
    </source>
</evidence>
<name>A0ABP8GLW9_9BACT</name>
<feature type="signal peptide" evidence="1">
    <location>
        <begin position="1"/>
        <end position="23"/>
    </location>
</feature>
<dbReference type="InterPro" id="IPR036249">
    <property type="entry name" value="Thioredoxin-like_sf"/>
</dbReference>
<dbReference type="PROSITE" id="PS51352">
    <property type="entry name" value="THIOREDOXIN_2"/>
    <property type="match status" value="1"/>
</dbReference>
<keyword evidence="1" id="KW-0732">Signal</keyword>
<dbReference type="SUPFAM" id="SSF52833">
    <property type="entry name" value="Thioredoxin-like"/>
    <property type="match status" value="1"/>
</dbReference>
<accession>A0ABP8GLW9</accession>
<dbReference type="RefSeq" id="WP_345254857.1">
    <property type="nucleotide sequence ID" value="NZ_BAABGY010000006.1"/>
</dbReference>
<protein>
    <recommendedName>
        <fullName evidence="2">Thioredoxin domain-containing protein</fullName>
    </recommendedName>
</protein>